<dbReference type="GO" id="GO:0031966">
    <property type="term" value="C:mitochondrial membrane"/>
    <property type="evidence" value="ECO:0007669"/>
    <property type="project" value="UniProtKB-SubCell"/>
</dbReference>
<name>A0AAD5XWF0_9FUNG</name>
<accession>A0AAD5XWF0</accession>
<keyword evidence="8" id="KW-0472">Membrane</keyword>
<keyword evidence="5" id="KW-0375">Hydrogen ion transport</keyword>
<dbReference type="Proteomes" id="UP001211065">
    <property type="component" value="Unassembled WGS sequence"/>
</dbReference>
<keyword evidence="3" id="KW-0813">Transport</keyword>
<evidence type="ECO:0000256" key="5">
    <source>
        <dbReference type="ARBA" id="ARBA00022781"/>
    </source>
</evidence>
<keyword evidence="11" id="KW-1185">Reference proteome</keyword>
<dbReference type="GO" id="GO:0045259">
    <property type="term" value="C:proton-transporting ATP synthase complex"/>
    <property type="evidence" value="ECO:0007669"/>
    <property type="project" value="UniProtKB-KW"/>
</dbReference>
<dbReference type="GO" id="GO:0015078">
    <property type="term" value="F:proton transmembrane transporter activity"/>
    <property type="evidence" value="ECO:0007669"/>
    <property type="project" value="InterPro"/>
</dbReference>
<dbReference type="GO" id="GO:0015986">
    <property type="term" value="P:proton motive force-driven ATP synthesis"/>
    <property type="evidence" value="ECO:0007669"/>
    <property type="project" value="InterPro"/>
</dbReference>
<dbReference type="Pfam" id="PF04718">
    <property type="entry name" value="ATP-synt_G"/>
    <property type="match status" value="1"/>
</dbReference>
<evidence type="ECO:0000256" key="2">
    <source>
        <dbReference type="ARBA" id="ARBA00005699"/>
    </source>
</evidence>
<proteinExistence type="inferred from homology"/>
<evidence type="ECO:0000313" key="10">
    <source>
        <dbReference type="EMBL" id="KAJ3213439.1"/>
    </source>
</evidence>
<evidence type="ECO:0000256" key="1">
    <source>
        <dbReference type="ARBA" id="ARBA00004325"/>
    </source>
</evidence>
<dbReference type="InterPro" id="IPR006808">
    <property type="entry name" value="ATP_synth_F0_gsu_mt"/>
</dbReference>
<keyword evidence="6" id="KW-0406">Ion transport</keyword>
<protein>
    <submittedName>
        <fullName evidence="10">Uncharacterized protein</fullName>
    </submittedName>
</protein>
<gene>
    <name evidence="10" type="ORF">HK099_007395</name>
</gene>
<evidence type="ECO:0000256" key="9">
    <source>
        <dbReference type="ARBA" id="ARBA00023310"/>
    </source>
</evidence>
<keyword evidence="9" id="KW-0066">ATP synthesis</keyword>
<evidence type="ECO:0000256" key="6">
    <source>
        <dbReference type="ARBA" id="ARBA00023065"/>
    </source>
</evidence>
<reference evidence="10" key="1">
    <citation type="submission" date="2020-05" db="EMBL/GenBank/DDBJ databases">
        <title>Phylogenomic resolution of chytrid fungi.</title>
        <authorList>
            <person name="Stajich J.E."/>
            <person name="Amses K."/>
            <person name="Simmons R."/>
            <person name="Seto K."/>
            <person name="Myers J."/>
            <person name="Bonds A."/>
            <person name="Quandt C.A."/>
            <person name="Barry K."/>
            <person name="Liu P."/>
            <person name="Grigoriev I."/>
            <person name="Longcore J.E."/>
            <person name="James T.Y."/>
        </authorList>
    </citation>
    <scope>NUCLEOTIDE SEQUENCE</scope>
    <source>
        <strain evidence="10">JEL0476</strain>
    </source>
</reference>
<dbReference type="AlphaFoldDB" id="A0AAD5XWF0"/>
<evidence type="ECO:0000256" key="8">
    <source>
        <dbReference type="ARBA" id="ARBA00023136"/>
    </source>
</evidence>
<evidence type="ECO:0000256" key="7">
    <source>
        <dbReference type="ARBA" id="ARBA00023128"/>
    </source>
</evidence>
<comment type="caution">
    <text evidence="10">The sequence shown here is derived from an EMBL/GenBank/DDBJ whole genome shotgun (WGS) entry which is preliminary data.</text>
</comment>
<keyword evidence="7" id="KW-0496">Mitochondrion</keyword>
<evidence type="ECO:0000256" key="3">
    <source>
        <dbReference type="ARBA" id="ARBA00022448"/>
    </source>
</evidence>
<evidence type="ECO:0000256" key="4">
    <source>
        <dbReference type="ARBA" id="ARBA00022547"/>
    </source>
</evidence>
<dbReference type="EMBL" id="JADGJW010000710">
    <property type="protein sequence ID" value="KAJ3213439.1"/>
    <property type="molecule type" value="Genomic_DNA"/>
</dbReference>
<keyword evidence="4" id="KW-0138">CF(0)</keyword>
<evidence type="ECO:0000313" key="11">
    <source>
        <dbReference type="Proteomes" id="UP001211065"/>
    </source>
</evidence>
<organism evidence="10 11">
    <name type="scientific">Clydaea vesicula</name>
    <dbReference type="NCBI Taxonomy" id="447962"/>
    <lineage>
        <taxon>Eukaryota</taxon>
        <taxon>Fungi</taxon>
        <taxon>Fungi incertae sedis</taxon>
        <taxon>Chytridiomycota</taxon>
        <taxon>Chytridiomycota incertae sedis</taxon>
        <taxon>Chytridiomycetes</taxon>
        <taxon>Lobulomycetales</taxon>
        <taxon>Lobulomycetaceae</taxon>
        <taxon>Clydaea</taxon>
    </lineage>
</organism>
<sequence length="128" mass="13904">MNRVFFKFAKRNSSTATVQKASEGLAAKATAFAQPIIFSAKVGVEFLKQVATHQSMLNPGSFAQANVGFTNFLSSFTNGFWRKVTLSQTKELAGKGIQIAGFFFVGEMIGRGSIIGYKLPALDDSHHH</sequence>
<comment type="subcellular location">
    <subcellularLocation>
        <location evidence="1">Mitochondrion membrane</location>
    </subcellularLocation>
</comment>
<comment type="similarity">
    <text evidence="2">Belongs to the ATPase g subunit family.</text>
</comment>